<keyword evidence="3" id="KW-0472">Membrane</keyword>
<dbReference type="InterPro" id="IPR050327">
    <property type="entry name" value="Proton-linked_MCT"/>
</dbReference>
<dbReference type="InParanoid" id="A0A165C5R2"/>
<feature type="transmembrane region" description="Helical" evidence="3">
    <location>
        <begin position="387"/>
        <end position="407"/>
    </location>
</feature>
<keyword evidence="6" id="KW-1185">Reference proteome</keyword>
<evidence type="ECO:0000256" key="3">
    <source>
        <dbReference type="SAM" id="Phobius"/>
    </source>
</evidence>
<feature type="transmembrane region" description="Helical" evidence="3">
    <location>
        <begin position="347"/>
        <end position="366"/>
    </location>
</feature>
<feature type="transmembrane region" description="Helical" evidence="3">
    <location>
        <begin position="413"/>
        <end position="433"/>
    </location>
</feature>
<dbReference type="GeneID" id="63822931"/>
<proteinExistence type="inferred from homology"/>
<dbReference type="InterPro" id="IPR036259">
    <property type="entry name" value="MFS_trans_sf"/>
</dbReference>
<dbReference type="Proteomes" id="UP000076871">
    <property type="component" value="Unassembled WGS sequence"/>
</dbReference>
<dbReference type="GO" id="GO:0022857">
    <property type="term" value="F:transmembrane transporter activity"/>
    <property type="evidence" value="ECO:0007669"/>
    <property type="project" value="InterPro"/>
</dbReference>
<feature type="transmembrane region" description="Helical" evidence="3">
    <location>
        <begin position="125"/>
        <end position="144"/>
    </location>
</feature>
<comment type="subcellular location">
    <subcellularLocation>
        <location evidence="1">Membrane</location>
        <topology evidence="1">Multi-pass membrane protein</topology>
    </subcellularLocation>
</comment>
<dbReference type="Gene3D" id="1.20.1250.20">
    <property type="entry name" value="MFS general substrate transporter like domains"/>
    <property type="match status" value="2"/>
</dbReference>
<name>A0A165C5R2_9APHY</name>
<dbReference type="PROSITE" id="PS50850">
    <property type="entry name" value="MFS"/>
    <property type="match status" value="1"/>
</dbReference>
<evidence type="ECO:0000259" key="4">
    <source>
        <dbReference type="PROSITE" id="PS50850"/>
    </source>
</evidence>
<evidence type="ECO:0000256" key="2">
    <source>
        <dbReference type="ARBA" id="ARBA00006727"/>
    </source>
</evidence>
<dbReference type="CDD" id="cd17352">
    <property type="entry name" value="MFS_MCT_SLC16"/>
    <property type="match status" value="1"/>
</dbReference>
<evidence type="ECO:0000313" key="6">
    <source>
        <dbReference type="Proteomes" id="UP000076871"/>
    </source>
</evidence>
<dbReference type="InterPro" id="IPR011701">
    <property type="entry name" value="MFS"/>
</dbReference>
<feature type="domain" description="Major facilitator superfamily (MFS) profile" evidence="4">
    <location>
        <begin position="54"/>
        <end position="434"/>
    </location>
</feature>
<comment type="similarity">
    <text evidence="2">Belongs to the major facilitator superfamily. Monocarboxylate porter (TC 2.A.1.13) family.</text>
</comment>
<dbReference type="RefSeq" id="XP_040759991.1">
    <property type="nucleotide sequence ID" value="XM_040905902.1"/>
</dbReference>
<evidence type="ECO:0000256" key="1">
    <source>
        <dbReference type="ARBA" id="ARBA00004141"/>
    </source>
</evidence>
<dbReference type="PANTHER" id="PTHR11360:SF234">
    <property type="entry name" value="MFS-TYPE TRANSPORTER DBAD-RELATED"/>
    <property type="match status" value="1"/>
</dbReference>
<feature type="transmembrane region" description="Helical" evidence="3">
    <location>
        <begin position="96"/>
        <end position="118"/>
    </location>
</feature>
<reference evidence="5 6" key="1">
    <citation type="journal article" date="2016" name="Mol. Biol. Evol.">
        <title>Comparative Genomics of Early-Diverging Mushroom-Forming Fungi Provides Insights into the Origins of Lignocellulose Decay Capabilities.</title>
        <authorList>
            <person name="Nagy L.G."/>
            <person name="Riley R."/>
            <person name="Tritt A."/>
            <person name="Adam C."/>
            <person name="Daum C."/>
            <person name="Floudas D."/>
            <person name="Sun H."/>
            <person name="Yadav J.S."/>
            <person name="Pangilinan J."/>
            <person name="Larsson K.H."/>
            <person name="Matsuura K."/>
            <person name="Barry K."/>
            <person name="Labutti K."/>
            <person name="Kuo R."/>
            <person name="Ohm R.A."/>
            <person name="Bhattacharya S.S."/>
            <person name="Shirouzu T."/>
            <person name="Yoshinaga Y."/>
            <person name="Martin F.M."/>
            <person name="Grigoriev I.V."/>
            <person name="Hibbett D.S."/>
        </authorList>
    </citation>
    <scope>NUCLEOTIDE SEQUENCE [LARGE SCALE GENOMIC DNA]</scope>
    <source>
        <strain evidence="5 6">93-53</strain>
    </source>
</reference>
<organism evidence="5 6">
    <name type="scientific">Laetiporus sulphureus 93-53</name>
    <dbReference type="NCBI Taxonomy" id="1314785"/>
    <lineage>
        <taxon>Eukaryota</taxon>
        <taxon>Fungi</taxon>
        <taxon>Dikarya</taxon>
        <taxon>Basidiomycota</taxon>
        <taxon>Agaricomycotina</taxon>
        <taxon>Agaricomycetes</taxon>
        <taxon>Polyporales</taxon>
        <taxon>Laetiporus</taxon>
    </lineage>
</organism>
<feature type="transmembrane region" description="Helical" evidence="3">
    <location>
        <begin position="255"/>
        <end position="280"/>
    </location>
</feature>
<dbReference type="InterPro" id="IPR020846">
    <property type="entry name" value="MFS_dom"/>
</dbReference>
<keyword evidence="3" id="KW-0812">Transmembrane</keyword>
<dbReference type="PANTHER" id="PTHR11360">
    <property type="entry name" value="MONOCARBOXYLATE TRANSPORTER"/>
    <property type="match status" value="1"/>
</dbReference>
<feature type="transmembrane region" description="Helical" evidence="3">
    <location>
        <begin position="292"/>
        <end position="311"/>
    </location>
</feature>
<dbReference type="GO" id="GO:0016020">
    <property type="term" value="C:membrane"/>
    <property type="evidence" value="ECO:0007669"/>
    <property type="project" value="UniProtKB-SubCell"/>
</dbReference>
<feature type="transmembrane region" description="Helical" evidence="3">
    <location>
        <begin position="214"/>
        <end position="234"/>
    </location>
</feature>
<protein>
    <submittedName>
        <fullName evidence="5">MFS general substrate transporter</fullName>
    </submittedName>
</protein>
<feature type="transmembrane region" description="Helical" evidence="3">
    <location>
        <begin position="150"/>
        <end position="176"/>
    </location>
</feature>
<dbReference type="AlphaFoldDB" id="A0A165C5R2"/>
<feature type="transmembrane region" description="Helical" evidence="3">
    <location>
        <begin position="183"/>
        <end position="202"/>
    </location>
</feature>
<dbReference type="SUPFAM" id="SSF103473">
    <property type="entry name" value="MFS general substrate transporter"/>
    <property type="match status" value="1"/>
</dbReference>
<accession>A0A165C5R2</accession>
<dbReference type="EMBL" id="KV427654">
    <property type="protein sequence ID" value="KZT02251.1"/>
    <property type="molecule type" value="Genomic_DNA"/>
</dbReference>
<keyword evidence="3" id="KW-1133">Transmembrane helix</keyword>
<dbReference type="OrthoDB" id="6509908at2759"/>
<dbReference type="Pfam" id="PF07690">
    <property type="entry name" value="MFS_1"/>
    <property type="match status" value="1"/>
</dbReference>
<feature type="transmembrane region" description="Helical" evidence="3">
    <location>
        <begin position="318"/>
        <end position="341"/>
    </location>
</feature>
<feature type="transmembrane region" description="Helical" evidence="3">
    <location>
        <begin position="54"/>
        <end position="76"/>
    </location>
</feature>
<evidence type="ECO:0000313" key="5">
    <source>
        <dbReference type="EMBL" id="KZT02251.1"/>
    </source>
</evidence>
<gene>
    <name evidence="5" type="ORF">LAESUDRAFT_685728</name>
</gene>
<sequence>MASDRISFATLQVRERGSADDVSVKQETIALDKDAESSPASAPPEINFPDGGTIAWLQVVGSFFLFFNSWGIINTFGAFQTYYEGNLLSAYSPSTISWVGSIQGFLLLVIGVMTGPIFDMGYFHSLIAVGSFMVVFGMMMTSLATEYYQIFLAQGLCVGLGAGCLFVPSVVILATYFKKKRSFATGLATSGSSIGGVIYPTVFHQLQPKIGFGWATRIIGFIALATLSICFIIMRTRGHPPAKRQLIDKSAWKELPYPLFTLASFFAFVGLYIPFFYISAFAQGKTGASAELAFYLVPILNAASTFGRVSANYLADHVGTLTVITPCTFISGVLALCWIAVHDVGGVVVFAVLYGFFSGTIVSLSPSTVAHLTPDMKRMGGRMGMNFSISGLGLLIGSPIAGTILNLETHQFLKAQIFCGVMVLVAGVAMGAARVSKAGWDLRAKA</sequence>